<keyword evidence="2" id="KW-0812">Transmembrane</keyword>
<dbReference type="InterPro" id="IPR016187">
    <property type="entry name" value="CTDL_fold"/>
</dbReference>
<dbReference type="RefSeq" id="XP_022111970.1">
    <property type="nucleotide sequence ID" value="XM_022256278.1"/>
</dbReference>
<dbReference type="OMA" id="ANFICEM"/>
<dbReference type="InterPro" id="IPR018378">
    <property type="entry name" value="C-type_lectin_CS"/>
</dbReference>
<dbReference type="InterPro" id="IPR001304">
    <property type="entry name" value="C-type_lectin-like"/>
</dbReference>
<dbReference type="KEGG" id="aplc:110991106"/>
<dbReference type="Gene3D" id="3.10.100.10">
    <property type="entry name" value="Mannose-Binding Protein A, subunit A"/>
    <property type="match status" value="1"/>
</dbReference>
<dbReference type="GeneID" id="110991106"/>
<evidence type="ECO:0000256" key="1">
    <source>
        <dbReference type="ARBA" id="ARBA00023157"/>
    </source>
</evidence>
<dbReference type="InterPro" id="IPR050111">
    <property type="entry name" value="C-type_lectin/snaclec_domain"/>
</dbReference>
<dbReference type="OrthoDB" id="2142683at2759"/>
<organism evidence="4 5">
    <name type="scientific">Acanthaster planci</name>
    <name type="common">Crown-of-thorns starfish</name>
    <dbReference type="NCBI Taxonomy" id="133434"/>
    <lineage>
        <taxon>Eukaryota</taxon>
        <taxon>Metazoa</taxon>
        <taxon>Echinodermata</taxon>
        <taxon>Eleutherozoa</taxon>
        <taxon>Asterozoa</taxon>
        <taxon>Asteroidea</taxon>
        <taxon>Valvatacea</taxon>
        <taxon>Valvatida</taxon>
        <taxon>Acanthasteridae</taxon>
        <taxon>Acanthaster</taxon>
    </lineage>
</organism>
<keyword evidence="1" id="KW-1015">Disulfide bond</keyword>
<dbReference type="PANTHER" id="PTHR22803">
    <property type="entry name" value="MANNOSE, PHOSPHOLIPASE, LECTIN RECEPTOR RELATED"/>
    <property type="match status" value="1"/>
</dbReference>
<feature type="transmembrane region" description="Helical" evidence="2">
    <location>
        <begin position="12"/>
        <end position="33"/>
    </location>
</feature>
<dbReference type="Pfam" id="PF00059">
    <property type="entry name" value="Lectin_C"/>
    <property type="match status" value="1"/>
</dbReference>
<evidence type="ECO:0000256" key="2">
    <source>
        <dbReference type="SAM" id="Phobius"/>
    </source>
</evidence>
<dbReference type="Proteomes" id="UP000694845">
    <property type="component" value="Unplaced"/>
</dbReference>
<protein>
    <submittedName>
        <fullName evidence="5">Asialoglycoprotein receptor 2-like</fullName>
    </submittedName>
</protein>
<accession>A0A8B8A4Z0</accession>
<sequence length="175" mass="19808">MAVTEHRNLKSAIIIVTTGFIVGNCAICTLGWLKHGSSCYKFASDKMTWENGSTYCQDLGGMLLVIESEEENDFITGKLRNLNMIRAWLGCSDKDSEGTWMCYADEGITRMQYENWADEKPNNFRGQDCGVIEKNKDGKWKDRGCNILRSTICEKSSRVSTMSCYSLDSDGRFYP</sequence>
<keyword evidence="2" id="KW-1133">Transmembrane helix</keyword>
<dbReference type="SUPFAM" id="SSF56436">
    <property type="entry name" value="C-type lectin-like"/>
    <property type="match status" value="1"/>
</dbReference>
<gene>
    <name evidence="5" type="primary">LOC110991106</name>
</gene>
<keyword evidence="2" id="KW-0472">Membrane</keyword>
<feature type="domain" description="C-type lectin" evidence="3">
    <location>
        <begin position="35"/>
        <end position="154"/>
    </location>
</feature>
<dbReference type="PROSITE" id="PS00615">
    <property type="entry name" value="C_TYPE_LECTIN_1"/>
    <property type="match status" value="1"/>
</dbReference>
<dbReference type="SMART" id="SM00034">
    <property type="entry name" value="CLECT"/>
    <property type="match status" value="1"/>
</dbReference>
<name>A0A8B8A4Z0_ACAPL</name>
<evidence type="ECO:0000313" key="5">
    <source>
        <dbReference type="RefSeq" id="XP_022111970.1"/>
    </source>
</evidence>
<dbReference type="AlphaFoldDB" id="A0A8B8A4Z0"/>
<keyword evidence="4" id="KW-1185">Reference proteome</keyword>
<proteinExistence type="predicted"/>
<evidence type="ECO:0000313" key="4">
    <source>
        <dbReference type="Proteomes" id="UP000694845"/>
    </source>
</evidence>
<dbReference type="InterPro" id="IPR016186">
    <property type="entry name" value="C-type_lectin-like/link_sf"/>
</dbReference>
<evidence type="ECO:0000259" key="3">
    <source>
        <dbReference type="PROSITE" id="PS50041"/>
    </source>
</evidence>
<dbReference type="PROSITE" id="PS50041">
    <property type="entry name" value="C_TYPE_LECTIN_2"/>
    <property type="match status" value="1"/>
</dbReference>
<dbReference type="CDD" id="cd00037">
    <property type="entry name" value="CLECT"/>
    <property type="match status" value="1"/>
</dbReference>
<reference evidence="5" key="1">
    <citation type="submission" date="2025-08" db="UniProtKB">
        <authorList>
            <consortium name="RefSeq"/>
        </authorList>
    </citation>
    <scope>IDENTIFICATION</scope>
</reference>